<name>A0A485KS95_9STRA</name>
<protein>
    <submittedName>
        <fullName evidence="3">Aste57867_10973 protein</fullName>
    </submittedName>
</protein>
<dbReference type="EMBL" id="CAADRA010005263">
    <property type="protein sequence ID" value="VFT87841.1"/>
    <property type="molecule type" value="Genomic_DNA"/>
</dbReference>
<keyword evidence="1" id="KW-0472">Membrane</keyword>
<feature type="transmembrane region" description="Helical" evidence="1">
    <location>
        <begin position="97"/>
        <end position="116"/>
    </location>
</feature>
<accession>A0A485KS95</accession>
<proteinExistence type="predicted"/>
<keyword evidence="1" id="KW-0812">Transmembrane</keyword>
<dbReference type="EMBL" id="VJMH01005242">
    <property type="protein sequence ID" value="KAF0698405.1"/>
    <property type="molecule type" value="Genomic_DNA"/>
</dbReference>
<evidence type="ECO:0000313" key="4">
    <source>
        <dbReference type="Proteomes" id="UP000332933"/>
    </source>
</evidence>
<dbReference type="Proteomes" id="UP000332933">
    <property type="component" value="Unassembled WGS sequence"/>
</dbReference>
<feature type="transmembrane region" description="Helical" evidence="1">
    <location>
        <begin position="24"/>
        <end position="46"/>
    </location>
</feature>
<sequence length="117" mass="12839">MVNATTAFTHMPPSTVSQSRSTQLCTMLTVLFFSVILMYFVVRWMWRPAVHGGTDELLPLTHAPRSTPSMKLSPTVTKDAIVPATTNEPTATSVYEWVRAIGTTIVVGASLVAMWLL</sequence>
<evidence type="ECO:0000313" key="3">
    <source>
        <dbReference type="EMBL" id="VFT87841.1"/>
    </source>
</evidence>
<keyword evidence="1" id="KW-1133">Transmembrane helix</keyword>
<organism evidence="3 4">
    <name type="scientific">Aphanomyces stellatus</name>
    <dbReference type="NCBI Taxonomy" id="120398"/>
    <lineage>
        <taxon>Eukaryota</taxon>
        <taxon>Sar</taxon>
        <taxon>Stramenopiles</taxon>
        <taxon>Oomycota</taxon>
        <taxon>Saprolegniomycetes</taxon>
        <taxon>Saprolegniales</taxon>
        <taxon>Verrucalvaceae</taxon>
        <taxon>Aphanomyces</taxon>
    </lineage>
</organism>
<evidence type="ECO:0000313" key="2">
    <source>
        <dbReference type="EMBL" id="KAF0698405.1"/>
    </source>
</evidence>
<keyword evidence="4" id="KW-1185">Reference proteome</keyword>
<gene>
    <name evidence="3" type="primary">Aste57867_10973</name>
    <name evidence="2" type="ORF">As57867_010932</name>
    <name evidence="3" type="ORF">ASTE57867_10973</name>
</gene>
<reference evidence="3 4" key="1">
    <citation type="submission" date="2019-03" db="EMBL/GenBank/DDBJ databases">
        <authorList>
            <person name="Gaulin E."/>
            <person name="Dumas B."/>
        </authorList>
    </citation>
    <scope>NUCLEOTIDE SEQUENCE [LARGE SCALE GENOMIC DNA]</scope>
    <source>
        <strain evidence="3">CBS 568.67</strain>
    </source>
</reference>
<reference evidence="2" key="2">
    <citation type="submission" date="2019-06" db="EMBL/GenBank/DDBJ databases">
        <title>Genomics analysis of Aphanomyces spp. identifies a new class of oomycete effector associated with host adaptation.</title>
        <authorList>
            <person name="Gaulin E."/>
        </authorList>
    </citation>
    <scope>NUCLEOTIDE SEQUENCE</scope>
    <source>
        <strain evidence="2">CBS 578.67</strain>
    </source>
</reference>
<dbReference type="AlphaFoldDB" id="A0A485KS95"/>
<evidence type="ECO:0000256" key="1">
    <source>
        <dbReference type="SAM" id="Phobius"/>
    </source>
</evidence>